<keyword evidence="1" id="KW-0812">Transmembrane</keyword>
<evidence type="ECO:0000313" key="2">
    <source>
        <dbReference type="EMBL" id="KKR41253.1"/>
    </source>
</evidence>
<protein>
    <submittedName>
        <fullName evidence="2">Uncharacterized protein</fullName>
    </submittedName>
</protein>
<dbReference type="AlphaFoldDB" id="A0A0G0QMA2"/>
<keyword evidence="1" id="KW-1133">Transmembrane helix</keyword>
<proteinExistence type="predicted"/>
<evidence type="ECO:0000313" key="3">
    <source>
        <dbReference type="Proteomes" id="UP000034072"/>
    </source>
</evidence>
<feature type="transmembrane region" description="Helical" evidence="1">
    <location>
        <begin position="29"/>
        <end position="52"/>
    </location>
</feature>
<accession>A0A0G0QMA2</accession>
<keyword evidence="1" id="KW-0472">Membrane</keyword>
<evidence type="ECO:0000256" key="1">
    <source>
        <dbReference type="SAM" id="Phobius"/>
    </source>
</evidence>
<sequence>MIFADLTLGREGDMGSLEVAGKSTVADHVWLFIGSVLFGPFLLLCACLLAIGDAMFWPTIIWMLDVGIAYLLVIWLSGLTGTKAIVMAYLLGGLFIYLYLIKSKFRFPSIDCE</sequence>
<gene>
    <name evidence="2" type="ORF">UT75_C0001G0157</name>
</gene>
<feature type="transmembrane region" description="Helical" evidence="1">
    <location>
        <begin position="59"/>
        <end position="78"/>
    </location>
</feature>
<dbReference type="EMBL" id="LBXZ01000001">
    <property type="protein sequence ID" value="KKR41253.1"/>
    <property type="molecule type" value="Genomic_DNA"/>
</dbReference>
<name>A0A0G0QMA2_9BACT</name>
<comment type="caution">
    <text evidence="2">The sequence shown here is derived from an EMBL/GenBank/DDBJ whole genome shotgun (WGS) entry which is preliminary data.</text>
</comment>
<reference evidence="2 3" key="1">
    <citation type="journal article" date="2015" name="Nature">
        <title>rRNA introns, odd ribosomes, and small enigmatic genomes across a large radiation of phyla.</title>
        <authorList>
            <person name="Brown C.T."/>
            <person name="Hug L.A."/>
            <person name="Thomas B.C."/>
            <person name="Sharon I."/>
            <person name="Castelle C.J."/>
            <person name="Singh A."/>
            <person name="Wilkins M.J."/>
            <person name="Williams K.H."/>
            <person name="Banfield J.F."/>
        </authorList>
    </citation>
    <scope>NUCLEOTIDE SEQUENCE [LARGE SCALE GENOMIC DNA]</scope>
</reference>
<organism evidence="2 3">
    <name type="scientific">Candidatus Yanofskybacteria bacterium GW2011_GWE2_40_11</name>
    <dbReference type="NCBI Taxonomy" id="1619033"/>
    <lineage>
        <taxon>Bacteria</taxon>
        <taxon>Candidatus Yanofskyibacteriota</taxon>
    </lineage>
</organism>
<dbReference type="Proteomes" id="UP000034072">
    <property type="component" value="Unassembled WGS sequence"/>
</dbReference>
<feature type="transmembrane region" description="Helical" evidence="1">
    <location>
        <begin position="84"/>
        <end position="101"/>
    </location>
</feature>